<evidence type="ECO:0000259" key="2">
    <source>
        <dbReference type="Pfam" id="PF04894"/>
    </source>
</evidence>
<evidence type="ECO:0000313" key="4">
    <source>
        <dbReference type="EMBL" id="ADN50711.1"/>
    </source>
</evidence>
<dbReference type="RefSeq" id="WP_013336436.1">
    <property type="nucleotide sequence ID" value="NC_014537.1"/>
</dbReference>
<dbReference type="InterPro" id="IPR033167">
    <property type="entry name" value="Nre"/>
</dbReference>
<keyword evidence="1" id="KW-0234">DNA repair</keyword>
<dbReference type="GeneID" id="9752257"/>
<dbReference type="STRING" id="572478.Vdis_1325"/>
<dbReference type="Proteomes" id="UP000006681">
    <property type="component" value="Chromosome"/>
</dbReference>
<keyword evidence="1" id="KW-0227">DNA damage</keyword>
<reference evidence="4 5" key="1">
    <citation type="journal article" date="2010" name="Stand. Genomic Sci.">
        <title>Complete genome sequence of Vulcanisaeta distributa type strain (IC-017).</title>
        <authorList>
            <person name="Mavromatis K."/>
            <person name="Sikorski J."/>
            <person name="Pabst E."/>
            <person name="Teshima H."/>
            <person name="Lapidus A."/>
            <person name="Lucas S."/>
            <person name="Nolan M."/>
            <person name="Glavina Del Rio T."/>
            <person name="Cheng J.F."/>
            <person name="Bruce D."/>
            <person name="Goodwin L."/>
            <person name="Pitluck S."/>
            <person name="Liolios K."/>
            <person name="Ivanova N."/>
            <person name="Mikhailova N."/>
            <person name="Pati A."/>
            <person name="Chen A."/>
            <person name="Palaniappan K."/>
            <person name="Land M."/>
            <person name="Hauser L."/>
            <person name="Chang Y.J."/>
            <person name="Jeffries C.D."/>
            <person name="Rohde M."/>
            <person name="Spring S."/>
            <person name="Goker M."/>
            <person name="Wirth R."/>
            <person name="Woyke T."/>
            <person name="Bristow J."/>
            <person name="Eisen J.A."/>
            <person name="Markowitz V."/>
            <person name="Hugenholtz P."/>
            <person name="Klenk H.P."/>
            <person name="Kyrpides N.C."/>
        </authorList>
    </citation>
    <scope>NUCLEOTIDE SEQUENCE [LARGE SCALE GENOMIC DNA]</scope>
    <source>
        <strain evidence="5">DSM 14429 / JCM 11212 / NBRC 100878 / IC-017</strain>
    </source>
</reference>
<dbReference type="eggNOG" id="arCOG04269">
    <property type="taxonomic scope" value="Archaea"/>
</dbReference>
<dbReference type="Pfam" id="PF04895">
    <property type="entry name" value="Nre_C"/>
    <property type="match status" value="1"/>
</dbReference>
<dbReference type="InterPro" id="IPR006978">
    <property type="entry name" value="Nre_N"/>
</dbReference>
<accession>E1QRZ4</accession>
<keyword evidence="5" id="KW-1185">Reference proteome</keyword>
<feature type="domain" description="Archaeal Nre N-terminal" evidence="2">
    <location>
        <begin position="17"/>
        <end position="287"/>
    </location>
</feature>
<reference evidence="5" key="2">
    <citation type="journal article" date="2010" name="Stand. Genomic Sci.">
        <title>Complete genome sequence of Vulcanisaeta distributa type strain (IC-017T).</title>
        <authorList>
            <person name="Mavromatis K."/>
            <person name="Sikorski J."/>
            <person name="Pabst E."/>
            <person name="Teshima H."/>
            <person name="Lapidus A."/>
            <person name="Lucas S."/>
            <person name="Nolan M."/>
            <person name="Glavina Del Rio T."/>
            <person name="Cheng J."/>
            <person name="Bruce D."/>
            <person name="Goodwin L."/>
            <person name="Pitluck S."/>
            <person name="Liolios K."/>
            <person name="Ivanova N."/>
            <person name="Mikhailova N."/>
            <person name="Pati A."/>
            <person name="Chen A."/>
            <person name="Palaniappan K."/>
            <person name="Land M."/>
            <person name="Hauser L."/>
            <person name="Chang Y."/>
            <person name="Jeffries C."/>
            <person name="Rohde M."/>
            <person name="Spring S."/>
            <person name="Goker M."/>
            <person name="Wirth R."/>
            <person name="Woyke T."/>
            <person name="Bristow J."/>
            <person name="Eisen J."/>
            <person name="Markowitz V."/>
            <person name="Hugenholtz P."/>
            <person name="Klenk H."/>
            <person name="Kyrpides N."/>
        </authorList>
    </citation>
    <scope>NUCLEOTIDE SEQUENCE [LARGE SCALE GENOMIC DNA]</scope>
    <source>
        <strain evidence="5">DSM 14429 / JCM 11212 / NBRC 100878 / IC-017</strain>
    </source>
</reference>
<dbReference type="PANTHER" id="PTHR38136:SF2">
    <property type="entry name" value="DNA REPAIR PROTEIN"/>
    <property type="match status" value="1"/>
</dbReference>
<dbReference type="InterPro" id="IPR006979">
    <property type="entry name" value="Nre_C"/>
</dbReference>
<dbReference type="KEGG" id="vdi:Vdis_1325"/>
<comment type="function">
    <text evidence="1">Involved in DNA damage repair.</text>
</comment>
<evidence type="ECO:0000259" key="3">
    <source>
        <dbReference type="Pfam" id="PF04895"/>
    </source>
</evidence>
<gene>
    <name evidence="4" type="ordered locus">Vdis_1325</name>
</gene>
<dbReference type="GO" id="GO:0006281">
    <property type="term" value="P:DNA repair"/>
    <property type="evidence" value="ECO:0007669"/>
    <property type="project" value="UniProtKB-UniRule"/>
</dbReference>
<comment type="similarity">
    <text evidence="1">Belongs to the Nre family.</text>
</comment>
<proteinExistence type="inferred from homology"/>
<dbReference type="HAMAP" id="MF_02096">
    <property type="entry name" value="Nre"/>
    <property type="match status" value="1"/>
</dbReference>
<comment type="caution">
    <text evidence="1">Lacks conserved residue(s) required for the propagation of feature annotation.</text>
</comment>
<dbReference type="HOGENOM" id="CLU_039703_0_0_2"/>
<protein>
    <recommendedName>
        <fullName evidence="1">DNA repair protein</fullName>
    </recommendedName>
</protein>
<dbReference type="PANTHER" id="PTHR38136">
    <property type="entry name" value="DNA REPAIR PROTEIN"/>
    <property type="match status" value="1"/>
</dbReference>
<dbReference type="AlphaFoldDB" id="E1QRZ4"/>
<sequence>MRINPALCIRCRGEYNLCGLSYCPVLAELRAKYTLKNVVNRERVDGSSPPSIFVGRIGYPKVNVYPAIPPIHGDTSNLENPKTWLNMKLEDFISSRLSLIRGSIKVRVGDARNPPRALHDVQVMALSSGPVDSELVLERPVGVRYVFDEHSPPFGPSSPLRELKVDSLPPPPRIVDKVYSDTDLNATEAIWSLYSHGIDVHHISRLLSVGALGVGKRRRLVPTRWSITAVDKHVSDKLLSEVRDYPLISEYRVYVRSIRDNTFIGILAPHTWLYEWAEAWWPGSTWNVWGGDVVLELDYEGYWGRDDYPSIGGCYYAARIAVLEALRSMRRQAAVILWREIYPGFNLPIGVWWVRENIRAMFNGPYERFYDLRDALNYVAGFLRLPISTWVSRSYVIKVLTKQSSLVNWLGGR</sequence>
<dbReference type="OrthoDB" id="6609at2157"/>
<organism evidence="4 5">
    <name type="scientific">Vulcanisaeta distributa (strain DSM 14429 / JCM 11212 / NBRC 100878 / IC-017)</name>
    <dbReference type="NCBI Taxonomy" id="572478"/>
    <lineage>
        <taxon>Archaea</taxon>
        <taxon>Thermoproteota</taxon>
        <taxon>Thermoprotei</taxon>
        <taxon>Thermoproteales</taxon>
        <taxon>Thermoproteaceae</taxon>
        <taxon>Vulcanisaeta</taxon>
    </lineage>
</organism>
<dbReference type="Pfam" id="PF04894">
    <property type="entry name" value="Nre_N"/>
    <property type="match status" value="1"/>
</dbReference>
<feature type="domain" description="Archaeal Nre C-terminal" evidence="3">
    <location>
        <begin position="300"/>
        <end position="408"/>
    </location>
</feature>
<evidence type="ECO:0000313" key="5">
    <source>
        <dbReference type="Proteomes" id="UP000006681"/>
    </source>
</evidence>
<evidence type="ECO:0000256" key="1">
    <source>
        <dbReference type="HAMAP-Rule" id="MF_02096"/>
    </source>
</evidence>
<dbReference type="EMBL" id="CP002100">
    <property type="protein sequence ID" value="ADN50711.1"/>
    <property type="molecule type" value="Genomic_DNA"/>
</dbReference>
<name>E1QRZ4_VULDI</name>